<feature type="compositionally biased region" description="Acidic residues" evidence="1">
    <location>
        <begin position="406"/>
        <end position="425"/>
    </location>
</feature>
<feature type="region of interest" description="Disordered" evidence="1">
    <location>
        <begin position="377"/>
        <end position="433"/>
    </location>
</feature>
<feature type="compositionally biased region" description="Low complexity" evidence="1">
    <location>
        <begin position="38"/>
        <end position="74"/>
    </location>
</feature>
<feature type="region of interest" description="Disordered" evidence="1">
    <location>
        <begin position="327"/>
        <end position="346"/>
    </location>
</feature>
<proteinExistence type="predicted"/>
<dbReference type="Proteomes" id="UP001610563">
    <property type="component" value="Unassembled WGS sequence"/>
</dbReference>
<comment type="caution">
    <text evidence="2">The sequence shown here is derived from an EMBL/GenBank/DDBJ whole genome shotgun (WGS) entry which is preliminary data.</text>
</comment>
<sequence>MRRRAPPSSLDLAISSLTNFTPNGAVRGVAPGYKSKTNPHANSNANANTNAYVSSKTSTKVTTNPTTVTTSNPTSKAYATSNASFKATNPNTATNAYVTSNPHARSKLNPNTRAGPNTQPNRPAPGIESERPYHETYSLKMARFWAAKAQALKEPFIPAGDDVGEGTIAGDVQYNGSTAGEMVGGAAGIDRLTTSEAQLAQPGANPPTLPNIGPITNDGIAAILEACAPADPKARAWLQAHLAAKAASVAAAHAQNLRAKLREREGLRKQVLQRLRAKTVEALKGANASREEAREVLEMLPPRKAEVEVGIGEECADVDVALEEGFPGALGDLNAGEGEEEKGKDVERKQFLRVVRAHAQLQKVMKEIEGMKKGVGALAGEGSEDDEESGEEEDYGIEGDSGCQIDSDDSVDSEETVDDVEEEAGADYMDLVA</sequence>
<organism evidence="2 3">
    <name type="scientific">Aspergillus keveii</name>
    <dbReference type="NCBI Taxonomy" id="714993"/>
    <lineage>
        <taxon>Eukaryota</taxon>
        <taxon>Fungi</taxon>
        <taxon>Dikarya</taxon>
        <taxon>Ascomycota</taxon>
        <taxon>Pezizomycotina</taxon>
        <taxon>Eurotiomycetes</taxon>
        <taxon>Eurotiomycetidae</taxon>
        <taxon>Eurotiales</taxon>
        <taxon>Aspergillaceae</taxon>
        <taxon>Aspergillus</taxon>
        <taxon>Aspergillus subgen. Nidulantes</taxon>
    </lineage>
</organism>
<feature type="compositionally biased region" description="Polar residues" evidence="1">
    <location>
        <begin position="86"/>
        <end position="121"/>
    </location>
</feature>
<name>A0ABR4GLP7_9EURO</name>
<reference evidence="2 3" key="1">
    <citation type="submission" date="2024-07" db="EMBL/GenBank/DDBJ databases">
        <title>Section-level genome sequencing and comparative genomics of Aspergillus sections Usti and Cavernicolus.</title>
        <authorList>
            <consortium name="Lawrence Berkeley National Laboratory"/>
            <person name="Nybo J.L."/>
            <person name="Vesth T.C."/>
            <person name="Theobald S."/>
            <person name="Frisvad J.C."/>
            <person name="Larsen T.O."/>
            <person name="Kjaerboelling I."/>
            <person name="Rothschild-Mancinelli K."/>
            <person name="Lyhne E.K."/>
            <person name="Kogle M.E."/>
            <person name="Barry K."/>
            <person name="Clum A."/>
            <person name="Na H."/>
            <person name="Ledsgaard L."/>
            <person name="Lin J."/>
            <person name="Lipzen A."/>
            <person name="Kuo A."/>
            <person name="Riley R."/>
            <person name="Mondo S."/>
            <person name="Labutti K."/>
            <person name="Haridas S."/>
            <person name="Pangalinan J."/>
            <person name="Salamov A.A."/>
            <person name="Simmons B.A."/>
            <person name="Magnuson J.K."/>
            <person name="Chen J."/>
            <person name="Drula E."/>
            <person name="Henrissat B."/>
            <person name="Wiebenga A."/>
            <person name="Lubbers R.J."/>
            <person name="Gomes A.C."/>
            <person name="Makela M.R."/>
            <person name="Stajich J."/>
            <person name="Grigoriev I.V."/>
            <person name="Mortensen U.H."/>
            <person name="De Vries R.P."/>
            <person name="Baker S.E."/>
            <person name="Andersen M.R."/>
        </authorList>
    </citation>
    <scope>NUCLEOTIDE SEQUENCE [LARGE SCALE GENOMIC DNA]</scope>
    <source>
        <strain evidence="2 3">CBS 209.92</strain>
    </source>
</reference>
<feature type="region of interest" description="Disordered" evidence="1">
    <location>
        <begin position="30"/>
        <end position="74"/>
    </location>
</feature>
<evidence type="ECO:0000256" key="1">
    <source>
        <dbReference type="SAM" id="MobiDB-lite"/>
    </source>
</evidence>
<keyword evidence="3" id="KW-1185">Reference proteome</keyword>
<evidence type="ECO:0000313" key="2">
    <source>
        <dbReference type="EMBL" id="KAL2799988.1"/>
    </source>
</evidence>
<dbReference type="EMBL" id="JBFTWV010000005">
    <property type="protein sequence ID" value="KAL2799988.1"/>
    <property type="molecule type" value="Genomic_DNA"/>
</dbReference>
<feature type="region of interest" description="Disordered" evidence="1">
    <location>
        <begin position="86"/>
        <end position="130"/>
    </location>
</feature>
<gene>
    <name evidence="2" type="ORF">BJX66DRAFT_332612</name>
</gene>
<accession>A0ABR4GLP7</accession>
<evidence type="ECO:0000313" key="3">
    <source>
        <dbReference type="Proteomes" id="UP001610563"/>
    </source>
</evidence>
<protein>
    <submittedName>
        <fullName evidence="2">Uncharacterized protein</fullName>
    </submittedName>
</protein>
<feature type="compositionally biased region" description="Acidic residues" evidence="1">
    <location>
        <begin position="382"/>
        <end position="397"/>
    </location>
</feature>